<comment type="caution">
    <text evidence="1">The sequence shown here is derived from an EMBL/GenBank/DDBJ whole genome shotgun (WGS) entry which is preliminary data.</text>
</comment>
<sequence length="230" mass="26660">MKRYILLLLVIMLIGCNKKERLTPIPDTQLGGLKGKVKSRVATSFVALLGAASKQITLYDEQGYKISEEVLLDETETGEYSLLVRMEYIPYQDSARISKAYGADHKLYDVTTTKWLTSQDYTLIKMNEEEKGEIHKEVVKVDNKGRQLYITSLREYVGRSQVDTISRSIFEYDEKGYKVLEKSRLTSESYGKIKVTNLTFDKYANIRRQKISSEDIDANEEVEYTYEYYE</sequence>
<accession>A0AAJ5BDI8</accession>
<reference evidence="1 2" key="1">
    <citation type="submission" date="2016-10" db="EMBL/GenBank/DDBJ databases">
        <authorList>
            <person name="Varghese N."/>
            <person name="Submissions S."/>
        </authorList>
    </citation>
    <scope>NUCLEOTIDE SEQUENCE [LARGE SCALE GENOMIC DNA]</scope>
    <source>
        <strain evidence="2">DSM 19823 / KCTC 23066 / CCTCC M 208030 / D25</strain>
    </source>
</reference>
<dbReference type="AlphaFoldDB" id="A0AAJ5BDI8"/>
<evidence type="ECO:0000313" key="2">
    <source>
        <dbReference type="Proteomes" id="UP000183496"/>
    </source>
</evidence>
<dbReference type="EMBL" id="FOFY01000004">
    <property type="protein sequence ID" value="SEQ60854.1"/>
    <property type="molecule type" value="Genomic_DNA"/>
</dbReference>
<gene>
    <name evidence="1" type="ORF">SAMN04488089_104190</name>
</gene>
<organism evidence="1 2">
    <name type="scientific">Myroides profundi</name>
    <dbReference type="NCBI Taxonomy" id="480520"/>
    <lineage>
        <taxon>Bacteria</taxon>
        <taxon>Pseudomonadati</taxon>
        <taxon>Bacteroidota</taxon>
        <taxon>Flavobacteriia</taxon>
        <taxon>Flavobacteriales</taxon>
        <taxon>Flavobacteriaceae</taxon>
        <taxon>Myroides</taxon>
    </lineage>
</organism>
<proteinExistence type="predicted"/>
<dbReference type="PROSITE" id="PS51257">
    <property type="entry name" value="PROKAR_LIPOPROTEIN"/>
    <property type="match status" value="1"/>
</dbReference>
<dbReference type="Proteomes" id="UP000183496">
    <property type="component" value="Unassembled WGS sequence"/>
</dbReference>
<dbReference type="RefSeq" id="WP_041894115.1">
    <property type="nucleotide sequence ID" value="NZ_CP010817.1"/>
</dbReference>
<protein>
    <submittedName>
        <fullName evidence="1">Uncharacterized protein</fullName>
    </submittedName>
</protein>
<keyword evidence="2" id="KW-1185">Reference proteome</keyword>
<evidence type="ECO:0000313" key="1">
    <source>
        <dbReference type="EMBL" id="SEQ60854.1"/>
    </source>
</evidence>
<name>A0AAJ5BDI8_MYRPR</name>